<evidence type="ECO:0000259" key="2">
    <source>
        <dbReference type="Pfam" id="PF00857"/>
    </source>
</evidence>
<proteinExistence type="predicted"/>
<dbReference type="Pfam" id="PF00857">
    <property type="entry name" value="Isochorismatase"/>
    <property type="match status" value="1"/>
</dbReference>
<name>A0ABS5YF08_9GAMM</name>
<keyword evidence="1 3" id="KW-0378">Hydrolase</keyword>
<dbReference type="CDD" id="cd00431">
    <property type="entry name" value="cysteine_hydrolases"/>
    <property type="match status" value="1"/>
</dbReference>
<dbReference type="InterPro" id="IPR036380">
    <property type="entry name" value="Isochorismatase-like_sf"/>
</dbReference>
<dbReference type="Gene3D" id="3.40.50.850">
    <property type="entry name" value="Isochorismatase-like"/>
    <property type="match status" value="1"/>
</dbReference>
<comment type="caution">
    <text evidence="3">The sequence shown here is derived from an EMBL/GenBank/DDBJ whole genome shotgun (WGS) entry which is preliminary data.</text>
</comment>
<dbReference type="PANTHER" id="PTHR43540:SF6">
    <property type="entry name" value="ISOCHORISMATASE-LIKE DOMAIN-CONTAINING PROTEIN"/>
    <property type="match status" value="1"/>
</dbReference>
<dbReference type="PANTHER" id="PTHR43540">
    <property type="entry name" value="PEROXYUREIDOACRYLATE/UREIDOACRYLATE AMIDOHYDROLASE-RELATED"/>
    <property type="match status" value="1"/>
</dbReference>
<dbReference type="GO" id="GO:0016787">
    <property type="term" value="F:hydrolase activity"/>
    <property type="evidence" value="ECO:0007669"/>
    <property type="project" value="UniProtKB-KW"/>
</dbReference>
<dbReference type="InterPro" id="IPR000868">
    <property type="entry name" value="Isochorismatase-like_dom"/>
</dbReference>
<keyword evidence="4" id="KW-1185">Reference proteome</keyword>
<dbReference type="Proteomes" id="UP000811282">
    <property type="component" value="Unassembled WGS sequence"/>
</dbReference>
<evidence type="ECO:0000313" key="4">
    <source>
        <dbReference type="Proteomes" id="UP000811282"/>
    </source>
</evidence>
<dbReference type="InterPro" id="IPR050272">
    <property type="entry name" value="Isochorismatase-like_hydrls"/>
</dbReference>
<gene>
    <name evidence="3" type="ORF">JZM24_15060</name>
</gene>
<accession>A0ABS5YF08</accession>
<dbReference type="RefSeq" id="WP_215670664.1">
    <property type="nucleotide sequence ID" value="NZ_JAFJYC010000002.1"/>
</dbReference>
<protein>
    <submittedName>
        <fullName evidence="3">Cysteine hydrolase</fullName>
    </submittedName>
</protein>
<feature type="domain" description="Isochorismatase-like" evidence="2">
    <location>
        <begin position="13"/>
        <end position="161"/>
    </location>
</feature>
<dbReference type="EMBL" id="JAFJYC010000002">
    <property type="protein sequence ID" value="MBT9433110.1"/>
    <property type="molecule type" value="Genomic_DNA"/>
</dbReference>
<evidence type="ECO:0000313" key="3">
    <source>
        <dbReference type="EMBL" id="MBT9433110.1"/>
    </source>
</evidence>
<sequence>MPYKPTSTMPFMPDSTARYARACAVVDAARAAGILIVFIQEIHHRSKADYGRELDGDENIHCLDGEPGTPLAWEEMAMRKTDFFIQEQRYLAFFGTGLEIMLEAFGAKTKIMVGGFTDVCVHYTFADGHQHDYHCRVVQDCVAGSSPAAHDASLLAMKYLQHGALRSSATIIDALVNRSGEQP</sequence>
<evidence type="ECO:0000256" key="1">
    <source>
        <dbReference type="ARBA" id="ARBA00022801"/>
    </source>
</evidence>
<reference evidence="3 4" key="1">
    <citation type="journal article" date="2021" name="Genome Biol. Evol.">
        <title>The evolution of interdependence in a four-way mealybug symbiosis.</title>
        <authorList>
            <person name="Garber A.I."/>
            <person name="Kupper M."/>
            <person name="Laetsch D.R."/>
            <person name="Weldon S.R."/>
            <person name="Ladinsky M.S."/>
            <person name="Bjorkman P.J."/>
            <person name="McCutcheon J.P."/>
        </authorList>
    </citation>
    <scope>NUCLEOTIDE SEQUENCE [LARGE SCALE GENOMIC DNA]</scope>
    <source>
        <strain evidence="3">SOD</strain>
    </source>
</reference>
<dbReference type="SUPFAM" id="SSF52499">
    <property type="entry name" value="Isochorismatase-like hydrolases"/>
    <property type="match status" value="1"/>
</dbReference>
<organism evidence="3 4">
    <name type="scientific">Candidatus Sodalis endolongispinus</name>
    <dbReference type="NCBI Taxonomy" id="2812662"/>
    <lineage>
        <taxon>Bacteria</taxon>
        <taxon>Pseudomonadati</taxon>
        <taxon>Pseudomonadota</taxon>
        <taxon>Gammaproteobacteria</taxon>
        <taxon>Enterobacterales</taxon>
        <taxon>Bruguierivoracaceae</taxon>
        <taxon>Sodalis</taxon>
    </lineage>
</organism>